<feature type="domain" description="Archaeal Type IV pilin N-terminal" evidence="2">
    <location>
        <begin position="17"/>
        <end position="90"/>
    </location>
</feature>
<accession>A0A1N7GJ58</accession>
<dbReference type="PANTHER" id="PTHR38138:SF1">
    <property type="entry name" value="ARCHAEAL TYPE IV PILIN N-TERMINAL DOMAIN-CONTAINING PROTEIN"/>
    <property type="match status" value="1"/>
</dbReference>
<keyword evidence="4" id="KW-1185">Reference proteome</keyword>
<feature type="transmembrane region" description="Helical" evidence="1">
    <location>
        <begin position="21"/>
        <end position="44"/>
    </location>
</feature>
<dbReference type="RefSeq" id="WP_076610154.1">
    <property type="nucleotide sequence ID" value="NZ_FTNR01000012.1"/>
</dbReference>
<evidence type="ECO:0000313" key="4">
    <source>
        <dbReference type="Proteomes" id="UP000185936"/>
    </source>
</evidence>
<dbReference type="AlphaFoldDB" id="A0A1N7GJ58"/>
<reference evidence="4" key="1">
    <citation type="submission" date="2017-01" db="EMBL/GenBank/DDBJ databases">
        <authorList>
            <person name="Varghese N."/>
            <person name="Submissions S."/>
        </authorList>
    </citation>
    <scope>NUCLEOTIDE SEQUENCE [LARGE SCALE GENOMIC DNA]</scope>
    <source>
        <strain evidence="4">type strain: HArc-</strain>
    </source>
</reference>
<keyword evidence="1" id="KW-0472">Membrane</keyword>
<name>A0A1N7GJ58_9EURY</name>
<dbReference type="PANTHER" id="PTHR38138">
    <property type="entry name" value="VNG6441H"/>
    <property type="match status" value="1"/>
</dbReference>
<dbReference type="Proteomes" id="UP000185936">
    <property type="component" value="Unassembled WGS sequence"/>
</dbReference>
<keyword evidence="3" id="KW-0969">Cilium</keyword>
<proteinExistence type="predicted"/>
<evidence type="ECO:0000256" key="1">
    <source>
        <dbReference type="SAM" id="Phobius"/>
    </source>
</evidence>
<dbReference type="InterPro" id="IPR012859">
    <property type="entry name" value="Pilin_N_archaeal"/>
</dbReference>
<organism evidence="3 4">
    <name type="scientific">Natronorubrum thiooxidans</name>
    <dbReference type="NCBI Taxonomy" id="308853"/>
    <lineage>
        <taxon>Archaea</taxon>
        <taxon>Methanobacteriati</taxon>
        <taxon>Methanobacteriota</taxon>
        <taxon>Stenosarchaea group</taxon>
        <taxon>Halobacteria</taxon>
        <taxon>Halobacteriales</taxon>
        <taxon>Natrialbaceae</taxon>
        <taxon>Natronorubrum</taxon>
    </lineage>
</organism>
<dbReference type="STRING" id="308853.SAMN05421752_112138"/>
<keyword evidence="3" id="KW-0282">Flagellum</keyword>
<dbReference type="InterPro" id="IPR013373">
    <property type="entry name" value="Flagellin/pilin_N_arc"/>
</dbReference>
<keyword evidence="1" id="KW-0812">Transmembrane</keyword>
<sequence>MDLTKYRNKLIGSDDERAVSPVIGVILMVAITVILAAVIAAFVLDIGDLDDGAPNAQFEWEIDRDQVIATHTSGDDIDESNLKFQTDQTDGATITGGSPISAGDKITFDGPGSGDTGTAQVIWEANGSSTVIAEYDYDI</sequence>
<evidence type="ECO:0000313" key="3">
    <source>
        <dbReference type="EMBL" id="SIS12617.1"/>
    </source>
</evidence>
<dbReference type="Pfam" id="PF07790">
    <property type="entry name" value="Pilin_N"/>
    <property type="match status" value="1"/>
</dbReference>
<protein>
    <submittedName>
        <fullName evidence="3">Flagellin N-terminal-like domain-containing protein</fullName>
    </submittedName>
</protein>
<keyword evidence="1" id="KW-1133">Transmembrane helix</keyword>
<dbReference type="NCBIfam" id="TIGR02537">
    <property type="entry name" value="arch_flag_Nterm"/>
    <property type="match status" value="1"/>
</dbReference>
<gene>
    <name evidence="3" type="ORF">SAMN05421752_112138</name>
</gene>
<dbReference type="OrthoDB" id="178148at2157"/>
<evidence type="ECO:0000259" key="2">
    <source>
        <dbReference type="Pfam" id="PF07790"/>
    </source>
</evidence>
<dbReference type="EMBL" id="FTNR01000012">
    <property type="protein sequence ID" value="SIS12617.1"/>
    <property type="molecule type" value="Genomic_DNA"/>
</dbReference>
<keyword evidence="3" id="KW-0966">Cell projection</keyword>